<feature type="region of interest" description="Disordered" evidence="1">
    <location>
        <begin position="25"/>
        <end position="90"/>
    </location>
</feature>
<feature type="region of interest" description="Disordered" evidence="1">
    <location>
        <begin position="231"/>
        <end position="260"/>
    </location>
</feature>
<dbReference type="InterPro" id="IPR011991">
    <property type="entry name" value="ArsR-like_HTH"/>
</dbReference>
<feature type="compositionally biased region" description="Gly residues" evidence="1">
    <location>
        <begin position="61"/>
        <end position="84"/>
    </location>
</feature>
<sequence>MGATHRSGPDWRWAFAAAAIGAKAAHAASRHGHGHEHGFGPGHGHGHGHEHAHGGPWQWGPPGGFGPGGGRPPWARGGGRGPWGRGRKAPKGNVRAAILALLAEEPRNGYQIIQEINERSGEAWKPSPGAVYPALQQLADEGLITAEEGGGRRTYRLTAEGGAYVAEHADELEEPWAQMAPDFGEGAPELFRQVAQTGAAVMQIVHSGTPDQVRRATEILSETRRALYRVLAGEEPRAGGADAGPTAEGPTAQGPGEEPA</sequence>
<dbReference type="AlphaFoldDB" id="A0A7K1KVM6"/>
<dbReference type="InterPro" id="IPR036388">
    <property type="entry name" value="WH-like_DNA-bd_sf"/>
</dbReference>
<gene>
    <name evidence="3" type="ORF">GNZ18_06415</name>
</gene>
<comment type="caution">
    <text evidence="3">The sequence shown here is derived from an EMBL/GenBank/DDBJ whole genome shotgun (WGS) entry which is preliminary data.</text>
</comment>
<protein>
    <submittedName>
        <fullName evidence="3">PadR family transcriptional regulator</fullName>
    </submittedName>
</protein>
<organism evidence="3 4">
    <name type="scientific">Actinomadura litoris</name>
    <dbReference type="NCBI Taxonomy" id="2678616"/>
    <lineage>
        <taxon>Bacteria</taxon>
        <taxon>Bacillati</taxon>
        <taxon>Actinomycetota</taxon>
        <taxon>Actinomycetes</taxon>
        <taxon>Streptosporangiales</taxon>
        <taxon>Thermomonosporaceae</taxon>
        <taxon>Actinomadura</taxon>
    </lineage>
</organism>
<keyword evidence="4" id="KW-1185">Reference proteome</keyword>
<dbReference type="CDD" id="cd00090">
    <property type="entry name" value="HTH_ARSR"/>
    <property type="match status" value="1"/>
</dbReference>
<dbReference type="PANTHER" id="PTHR43252:SF2">
    <property type="entry name" value="TRANSCRIPTION REGULATOR, PADR-LIKE FAMILY"/>
    <property type="match status" value="1"/>
</dbReference>
<reference evidence="3 4" key="1">
    <citation type="submission" date="2019-11" db="EMBL/GenBank/DDBJ databases">
        <authorList>
            <person name="Cao P."/>
        </authorList>
    </citation>
    <scope>NUCLEOTIDE SEQUENCE [LARGE SCALE GENOMIC DNA]</scope>
    <source>
        <strain evidence="3 4">NEAU-AAG5</strain>
    </source>
</reference>
<evidence type="ECO:0000313" key="3">
    <source>
        <dbReference type="EMBL" id="MUN36230.1"/>
    </source>
</evidence>
<feature type="domain" description="Transcription regulator PadR N-terminal" evidence="2">
    <location>
        <begin position="98"/>
        <end position="166"/>
    </location>
</feature>
<evidence type="ECO:0000256" key="1">
    <source>
        <dbReference type="SAM" id="MobiDB-lite"/>
    </source>
</evidence>
<dbReference type="Gene3D" id="1.10.10.10">
    <property type="entry name" value="Winged helix-like DNA-binding domain superfamily/Winged helix DNA-binding domain"/>
    <property type="match status" value="1"/>
</dbReference>
<dbReference type="RefSeq" id="WP_156215240.1">
    <property type="nucleotide sequence ID" value="NZ_WOFH01000002.1"/>
</dbReference>
<dbReference type="SUPFAM" id="SSF46785">
    <property type="entry name" value="Winged helix' DNA-binding domain"/>
    <property type="match status" value="1"/>
</dbReference>
<dbReference type="EMBL" id="WOFH01000002">
    <property type="protein sequence ID" value="MUN36230.1"/>
    <property type="molecule type" value="Genomic_DNA"/>
</dbReference>
<evidence type="ECO:0000259" key="2">
    <source>
        <dbReference type="Pfam" id="PF03551"/>
    </source>
</evidence>
<dbReference type="PANTHER" id="PTHR43252">
    <property type="entry name" value="TRANSCRIPTIONAL REGULATOR YQJI"/>
    <property type="match status" value="1"/>
</dbReference>
<dbReference type="InterPro" id="IPR005149">
    <property type="entry name" value="Tscrpt_reg_PadR_N"/>
</dbReference>
<evidence type="ECO:0000313" key="4">
    <source>
        <dbReference type="Proteomes" id="UP000432015"/>
    </source>
</evidence>
<dbReference type="Pfam" id="PF03551">
    <property type="entry name" value="PadR"/>
    <property type="match status" value="1"/>
</dbReference>
<proteinExistence type="predicted"/>
<name>A0A7K1KVM6_9ACTN</name>
<accession>A0A7K1KVM6</accession>
<dbReference type="InterPro" id="IPR036390">
    <property type="entry name" value="WH_DNA-bd_sf"/>
</dbReference>
<dbReference type="Proteomes" id="UP000432015">
    <property type="component" value="Unassembled WGS sequence"/>
</dbReference>